<feature type="region of interest" description="Disordered" evidence="1">
    <location>
        <begin position="401"/>
        <end position="420"/>
    </location>
</feature>
<accession>A0AA86PI29</accession>
<sequence>MLLKPQNDYIQKEIRKNMQQVGNTSNTKQQIAQKLQLSQLVDREQEQQYLNQRQQNPMVQQMMRELQEAELRRAAIDQIYQEQFEQKQQNRQQQQQQEIPAKQSKSILESLQMLKNQPEQNNTKYEAAQPTKQQLTQNSFANQRNQSVSQPKLVPQQMNQQQIQKAIEWKPDQNKSLVSQLKDYCLTIQTMDQQQQNLLIHVDQESALFIQKQIQVIQQAKNDYLNRIFILIQLIDNDQQYLQQKVLNSSQQIKPKEQKIAQEVVLKPQVQPKIEQKEPTIEEIVKSGFSTPIIKDQQTINRQRKLFGTFETTAFYEIQNNCIMLHYYVRSSKVEHYYRVEDLASKALSNNVEQLIDARKNITIEIQGKAEADSLKHERAAYPDDVFVNFESNGLKAYTPGGDTLEKNSFSPEKTSRLFE</sequence>
<name>A0AA86PI29_9EUKA</name>
<dbReference type="AlphaFoldDB" id="A0AA86PI29"/>
<comment type="caution">
    <text evidence="2">The sequence shown here is derived from an EMBL/GenBank/DDBJ whole genome shotgun (WGS) entry which is preliminary data.</text>
</comment>
<proteinExistence type="predicted"/>
<protein>
    <submittedName>
        <fullName evidence="3">Hypothetical_protein</fullName>
    </submittedName>
</protein>
<evidence type="ECO:0000313" key="2">
    <source>
        <dbReference type="EMBL" id="CAI9938677.1"/>
    </source>
</evidence>
<keyword evidence="4" id="KW-1185">Reference proteome</keyword>
<reference evidence="2" key="1">
    <citation type="submission" date="2023-06" db="EMBL/GenBank/DDBJ databases">
        <authorList>
            <person name="Kurt Z."/>
        </authorList>
    </citation>
    <scope>NUCLEOTIDE SEQUENCE</scope>
</reference>
<gene>
    <name evidence="3" type="ORF">HINF_LOCUS24192</name>
    <name evidence="2" type="ORF">HINF_LOCUS26322</name>
</gene>
<evidence type="ECO:0000256" key="1">
    <source>
        <dbReference type="SAM" id="MobiDB-lite"/>
    </source>
</evidence>
<dbReference type="EMBL" id="CAXDID020000070">
    <property type="protein sequence ID" value="CAL6014273.1"/>
    <property type="molecule type" value="Genomic_DNA"/>
</dbReference>
<organism evidence="2">
    <name type="scientific">Hexamita inflata</name>
    <dbReference type="NCBI Taxonomy" id="28002"/>
    <lineage>
        <taxon>Eukaryota</taxon>
        <taxon>Metamonada</taxon>
        <taxon>Diplomonadida</taxon>
        <taxon>Hexamitidae</taxon>
        <taxon>Hexamitinae</taxon>
        <taxon>Hexamita</taxon>
    </lineage>
</organism>
<dbReference type="Proteomes" id="UP001642409">
    <property type="component" value="Unassembled WGS sequence"/>
</dbReference>
<reference evidence="3 4" key="2">
    <citation type="submission" date="2024-07" db="EMBL/GenBank/DDBJ databases">
        <authorList>
            <person name="Akdeniz Z."/>
        </authorList>
    </citation>
    <scope>NUCLEOTIDE SEQUENCE [LARGE SCALE GENOMIC DNA]</scope>
</reference>
<evidence type="ECO:0000313" key="3">
    <source>
        <dbReference type="EMBL" id="CAL6014273.1"/>
    </source>
</evidence>
<evidence type="ECO:0000313" key="4">
    <source>
        <dbReference type="Proteomes" id="UP001642409"/>
    </source>
</evidence>
<dbReference type="EMBL" id="CATOUU010000656">
    <property type="protein sequence ID" value="CAI9938677.1"/>
    <property type="molecule type" value="Genomic_DNA"/>
</dbReference>